<keyword evidence="1" id="KW-1133">Transmembrane helix</keyword>
<accession>A0AAV9H5V5</accession>
<evidence type="ECO:0000256" key="1">
    <source>
        <dbReference type="SAM" id="Phobius"/>
    </source>
</evidence>
<sequence length="428" mass="48460">MLEHYEPPHAEVFNFIIFTFVGAVVGLTITKSKKFKKGPGYEIFTSVCLAFVVCICPAIICFHAALSYGSPDPQLRRILIIEASVATGYGGLMFGFGMVKVFSLQTRRTTLSNLHLALDWDWWWSNCAYGLNQTDLQVVPDFERQRNLGGWLWSVCMTWFTLRFVSLYLLYLPAIVVCNIIIAASSHPGFDGLNDTLFWLLVGSTVIITTLWLSTICVYQAYIHLLTVTHSVIICCFVSDNTYAPNILLAFLALYLSTLYDLINDDETLKNYHILSTWCFQLQAKFQGRRKAIYDDNPHKKCKCFGKGISWALREVWQCGQRKKWSDDFLKQEEREAIDFMVKEKRRKHALDKLGERLQGMQCSIPVRLYIDSVTDALFAVQPLEEMNELIVSASGMGPAELGCLGLPAPTPWPTPIIEFGPITLGKA</sequence>
<feature type="transmembrane region" description="Helical" evidence="1">
    <location>
        <begin position="197"/>
        <end position="214"/>
    </location>
</feature>
<feature type="transmembrane region" description="Helical" evidence="1">
    <location>
        <begin position="167"/>
        <end position="185"/>
    </location>
</feature>
<reference evidence="2" key="1">
    <citation type="journal article" date="2023" name="Mol. Phylogenet. Evol.">
        <title>Genome-scale phylogeny and comparative genomics of the fungal order Sordariales.</title>
        <authorList>
            <person name="Hensen N."/>
            <person name="Bonometti L."/>
            <person name="Westerberg I."/>
            <person name="Brannstrom I.O."/>
            <person name="Guillou S."/>
            <person name="Cros-Aarteil S."/>
            <person name="Calhoun S."/>
            <person name="Haridas S."/>
            <person name="Kuo A."/>
            <person name="Mondo S."/>
            <person name="Pangilinan J."/>
            <person name="Riley R."/>
            <person name="LaButti K."/>
            <person name="Andreopoulos B."/>
            <person name="Lipzen A."/>
            <person name="Chen C."/>
            <person name="Yan M."/>
            <person name="Daum C."/>
            <person name="Ng V."/>
            <person name="Clum A."/>
            <person name="Steindorff A."/>
            <person name="Ohm R.A."/>
            <person name="Martin F."/>
            <person name="Silar P."/>
            <person name="Natvig D.O."/>
            <person name="Lalanne C."/>
            <person name="Gautier V."/>
            <person name="Ament-Velasquez S.L."/>
            <person name="Kruys A."/>
            <person name="Hutchinson M.I."/>
            <person name="Powell A.J."/>
            <person name="Barry K."/>
            <person name="Miller A.N."/>
            <person name="Grigoriev I.V."/>
            <person name="Debuchy R."/>
            <person name="Gladieux P."/>
            <person name="Hiltunen Thoren M."/>
            <person name="Johannesson H."/>
        </authorList>
    </citation>
    <scope>NUCLEOTIDE SEQUENCE</scope>
    <source>
        <strain evidence="2">PSN243</strain>
    </source>
</reference>
<feature type="transmembrane region" description="Helical" evidence="1">
    <location>
        <begin position="12"/>
        <end position="29"/>
    </location>
</feature>
<feature type="transmembrane region" description="Helical" evidence="1">
    <location>
        <begin position="78"/>
        <end position="99"/>
    </location>
</feature>
<organism evidence="2 3">
    <name type="scientific">Podospora aff. communis PSN243</name>
    <dbReference type="NCBI Taxonomy" id="3040156"/>
    <lineage>
        <taxon>Eukaryota</taxon>
        <taxon>Fungi</taxon>
        <taxon>Dikarya</taxon>
        <taxon>Ascomycota</taxon>
        <taxon>Pezizomycotina</taxon>
        <taxon>Sordariomycetes</taxon>
        <taxon>Sordariomycetidae</taxon>
        <taxon>Sordariales</taxon>
        <taxon>Podosporaceae</taxon>
        <taxon>Podospora</taxon>
    </lineage>
</organism>
<proteinExistence type="predicted"/>
<dbReference type="AlphaFoldDB" id="A0AAV9H5V5"/>
<keyword evidence="1" id="KW-0812">Transmembrane</keyword>
<comment type="caution">
    <text evidence="2">The sequence shown here is derived from an EMBL/GenBank/DDBJ whole genome shotgun (WGS) entry which is preliminary data.</text>
</comment>
<keyword evidence="3" id="KW-1185">Reference proteome</keyword>
<reference evidence="2" key="2">
    <citation type="submission" date="2023-05" db="EMBL/GenBank/DDBJ databases">
        <authorList>
            <consortium name="Lawrence Berkeley National Laboratory"/>
            <person name="Steindorff A."/>
            <person name="Hensen N."/>
            <person name="Bonometti L."/>
            <person name="Westerberg I."/>
            <person name="Brannstrom I.O."/>
            <person name="Guillou S."/>
            <person name="Cros-Aarteil S."/>
            <person name="Calhoun S."/>
            <person name="Haridas S."/>
            <person name="Kuo A."/>
            <person name="Mondo S."/>
            <person name="Pangilinan J."/>
            <person name="Riley R."/>
            <person name="Labutti K."/>
            <person name="Andreopoulos B."/>
            <person name="Lipzen A."/>
            <person name="Chen C."/>
            <person name="Yanf M."/>
            <person name="Daum C."/>
            <person name="Ng V."/>
            <person name="Clum A."/>
            <person name="Ohm R."/>
            <person name="Martin F."/>
            <person name="Silar P."/>
            <person name="Natvig D."/>
            <person name="Lalanne C."/>
            <person name="Gautier V."/>
            <person name="Ament-Velasquez S.L."/>
            <person name="Kruys A."/>
            <person name="Hutchinson M.I."/>
            <person name="Powell A.J."/>
            <person name="Barry K."/>
            <person name="Miller A.N."/>
            <person name="Grigoriev I.V."/>
            <person name="Debuchy R."/>
            <person name="Gladieux P."/>
            <person name="Thoren M.H."/>
            <person name="Johannesson H."/>
        </authorList>
    </citation>
    <scope>NUCLEOTIDE SEQUENCE</scope>
    <source>
        <strain evidence="2">PSN243</strain>
    </source>
</reference>
<evidence type="ECO:0000313" key="2">
    <source>
        <dbReference type="EMBL" id="KAK4455415.1"/>
    </source>
</evidence>
<keyword evidence="1" id="KW-0472">Membrane</keyword>
<gene>
    <name evidence="2" type="ORF">QBC34DRAFT_389859</name>
</gene>
<name>A0AAV9H5V5_9PEZI</name>
<feature type="transmembrane region" description="Helical" evidence="1">
    <location>
        <begin position="41"/>
        <end position="66"/>
    </location>
</feature>
<protein>
    <submittedName>
        <fullName evidence="2">Uncharacterized protein</fullName>
    </submittedName>
</protein>
<dbReference type="Proteomes" id="UP001321760">
    <property type="component" value="Unassembled WGS sequence"/>
</dbReference>
<dbReference type="EMBL" id="MU865914">
    <property type="protein sequence ID" value="KAK4455415.1"/>
    <property type="molecule type" value="Genomic_DNA"/>
</dbReference>
<evidence type="ECO:0000313" key="3">
    <source>
        <dbReference type="Proteomes" id="UP001321760"/>
    </source>
</evidence>